<dbReference type="Pfam" id="PF13181">
    <property type="entry name" value="TPR_8"/>
    <property type="match status" value="2"/>
</dbReference>
<proteinExistence type="predicted"/>
<evidence type="ECO:0000256" key="3">
    <source>
        <dbReference type="PROSITE-ProRule" id="PRU00339"/>
    </source>
</evidence>
<gene>
    <name evidence="5" type="primary">SKIC3</name>
    <name evidence="5" type="synonym">skic3</name>
</gene>
<keyword evidence="4" id="KW-1133">Transmembrane helix</keyword>
<keyword evidence="6" id="KW-1185">Reference proteome</keyword>
<dbReference type="GO" id="GO:0055087">
    <property type="term" value="C:Ski complex"/>
    <property type="evidence" value="ECO:0007669"/>
    <property type="project" value="InterPro"/>
</dbReference>
<accession>A0A8C5FXA2</accession>
<protein>
    <submittedName>
        <fullName evidence="5">SKI3 subunit of superkiller complex</fullName>
    </submittedName>
</protein>
<dbReference type="Pfam" id="PF13432">
    <property type="entry name" value="TPR_16"/>
    <property type="match status" value="1"/>
</dbReference>
<dbReference type="Ensembl" id="ENSGMOT00000055012.1">
    <property type="protein sequence ID" value="ENSGMOP00000067868.1"/>
    <property type="gene ID" value="ENSGMOG00000016890.2"/>
</dbReference>
<feature type="repeat" description="TPR" evidence="3">
    <location>
        <begin position="40"/>
        <end position="73"/>
    </location>
</feature>
<dbReference type="PANTHER" id="PTHR15704">
    <property type="entry name" value="SUPERKILLER 3 PROTEIN-RELATED"/>
    <property type="match status" value="1"/>
</dbReference>
<dbReference type="GO" id="GO:0006401">
    <property type="term" value="P:RNA catabolic process"/>
    <property type="evidence" value="ECO:0007669"/>
    <property type="project" value="InterPro"/>
</dbReference>
<evidence type="ECO:0000313" key="6">
    <source>
        <dbReference type="Proteomes" id="UP000694546"/>
    </source>
</evidence>
<name>A0A8C5FXA2_GADMO</name>
<organism evidence="5 6">
    <name type="scientific">Gadus morhua</name>
    <name type="common">Atlantic cod</name>
    <dbReference type="NCBI Taxonomy" id="8049"/>
    <lineage>
        <taxon>Eukaryota</taxon>
        <taxon>Metazoa</taxon>
        <taxon>Chordata</taxon>
        <taxon>Craniata</taxon>
        <taxon>Vertebrata</taxon>
        <taxon>Euteleostomi</taxon>
        <taxon>Actinopterygii</taxon>
        <taxon>Neopterygii</taxon>
        <taxon>Teleostei</taxon>
        <taxon>Neoteleostei</taxon>
        <taxon>Acanthomorphata</taxon>
        <taxon>Zeiogadaria</taxon>
        <taxon>Gadariae</taxon>
        <taxon>Gadiformes</taxon>
        <taxon>Gadoidei</taxon>
        <taxon>Gadidae</taxon>
        <taxon>Gadus</taxon>
    </lineage>
</organism>
<keyword evidence="4" id="KW-0472">Membrane</keyword>
<feature type="repeat" description="TPR" evidence="3">
    <location>
        <begin position="490"/>
        <end position="523"/>
    </location>
</feature>
<dbReference type="SUPFAM" id="SSF48452">
    <property type="entry name" value="TPR-like"/>
    <property type="match status" value="4"/>
</dbReference>
<dbReference type="PANTHER" id="PTHR15704:SF7">
    <property type="entry name" value="SUPERKILLER COMPLEX PROTEIN 3"/>
    <property type="match status" value="1"/>
</dbReference>
<feature type="transmembrane region" description="Helical" evidence="4">
    <location>
        <begin position="134"/>
        <end position="158"/>
    </location>
</feature>
<dbReference type="SMART" id="SM00028">
    <property type="entry name" value="TPR"/>
    <property type="match status" value="10"/>
</dbReference>
<dbReference type="InterPro" id="IPR019734">
    <property type="entry name" value="TPR_rpt"/>
</dbReference>
<dbReference type="Gene3D" id="1.25.40.10">
    <property type="entry name" value="Tetratricopeptide repeat domain"/>
    <property type="match status" value="6"/>
</dbReference>
<evidence type="ECO:0000256" key="4">
    <source>
        <dbReference type="SAM" id="Phobius"/>
    </source>
</evidence>
<reference evidence="5" key="2">
    <citation type="submission" date="2025-09" db="UniProtKB">
        <authorList>
            <consortium name="Ensembl"/>
        </authorList>
    </citation>
    <scope>IDENTIFICATION</scope>
</reference>
<dbReference type="GeneTree" id="ENSGT00390000016407"/>
<evidence type="ECO:0000256" key="2">
    <source>
        <dbReference type="ARBA" id="ARBA00022803"/>
    </source>
</evidence>
<sequence>MSTKEVKAALKSAREAIKNKEFKEALKHCKAVLKLEKENYNAWVFIGLAASELEQPDQAQTAYKKALELEPEQLLAWQGLANLYEKTDQWDFKAELPDVYQKLVELYARWAPIMRKAFLRTLPRSTKRTLDLTISLLFSWFIWLFKCFFLFLFFYLALSGQKQYFCVCRDALQLPQAEAKMKEACKSMLSLYPSKSYPLEVLCLHHLKTDVQTEEAGSCFSQLLEMSPNNGLAHVGMGTKLLQEGKYLEAIRSLAQGLKQTGSTTGWCSLAQAQLKLHRYSDSALSCSQGKILFSALLESYNQANCYFIKYAFNFSFQIPGAENDTVLKAFKGRAYLNKGQAEQALQVMIPCGPIGRCPGENSLSCCSFLQAAAQGPDVGESYFLLGKLYWDMGEESRRDRSKAHTHLLKAAKLDPNLGCVYRHLGHYYRQVVQDASRARGCYKKAFELDASDEESGAALVDLSMEQGDMDTALAVLQAVIDDSTPGSAKWAWMRRGLYHLKVGQQPQAIADLQSALRADPEDWVCWECLGEAYLNRRSFTAALKAFGKAHALQPSSIYSVYQTASIKQTLGKFQEAAAEYRQITAREDYVPALKGLGECLLSLAKGLLEDYRDGSAIDLIQQAIKSHFRAVELRPDLSCLWKLLGDACTTVSAVSPNRARVLMPGPLAGLEPSSQNHLLNQAQTLKVGERCYGRALKLMPEAPSLWYDLGLNYHRQASLPCLADGDNSSQPLLLEKAQQCVKKAIMMDSGNYSYWNALGVIAMSKGLENFALAQHSFIKSIFFFTFSPLSHEAFKVAQSLEPLYVNCWIGQVLESHTYQPSTSLFHDGFSLPPQTEGVKGYAFWVCSTLLDKSNRDSELYRYNIVQMNAVSAAQTALSKYTERIQTDPDALIMLGFLNEHLQLKTQALQAYQSSSGQWEEAVRVYSSTPLQELQDLAGLALAHCRAGHIPESINAYERALAIASSEKEKAYILTALALLQHRLGGLDSAKTLLFKCSMLKEPIPESLLCLCALGLDHGDATLAAAALTELLKQGTATGGAVEQRCLLTCALLALQGNYSGVQREASRAVHSNPGNPSLWALLSRLVPQYCPKKANVSMHAHTCVHRHTRVHRALLYSGVNQLAGGRHSGEDRHRNALKTMQRAVLLYDPAAWASLMAACHTENAARFLSQNATRTEGLEPTLMAVVSEKGEPRRPLWFSRPLAQALEAWVLQQALAGLTLGGRLDEAEALCAQVLSVSPEHPAIVLSLRRVQCQRLLLAGAGTVLPDAVLEQLSSSVMVNPTNLGAWHWLAELYRSQGLLIQAVMAYRQSLQLASQLCLPSAQIASLLGLALLALGPCMAGVHGNEWNELVLEATSEALKLASSSMALLLQALLQFATKMGARETRRQLERLAYPPCPGEQAGSVVQVARWYLLKHLHAKNDQELMDTLLEHAKGSGDQRLLTLYSHLTSSSS</sequence>
<keyword evidence="4" id="KW-0812">Transmembrane</keyword>
<dbReference type="Proteomes" id="UP000694546">
    <property type="component" value="Chromosome 6"/>
</dbReference>
<reference evidence="5" key="1">
    <citation type="submission" date="2025-08" db="UniProtKB">
        <authorList>
            <consortium name="Ensembl"/>
        </authorList>
    </citation>
    <scope>IDENTIFICATION</scope>
</reference>
<keyword evidence="2 3" id="KW-0802">TPR repeat</keyword>
<dbReference type="InterPro" id="IPR039226">
    <property type="entry name" value="Ski3/TTC37"/>
</dbReference>
<evidence type="ECO:0000313" key="5">
    <source>
        <dbReference type="Ensembl" id="ENSGMOP00000067868.1"/>
    </source>
</evidence>
<keyword evidence="1" id="KW-0677">Repeat</keyword>
<dbReference type="InterPro" id="IPR011990">
    <property type="entry name" value="TPR-like_helical_dom_sf"/>
</dbReference>
<dbReference type="PROSITE" id="PS50005">
    <property type="entry name" value="TPR"/>
    <property type="match status" value="3"/>
</dbReference>
<feature type="repeat" description="TPR" evidence="3">
    <location>
        <begin position="524"/>
        <end position="557"/>
    </location>
</feature>
<evidence type="ECO:0000256" key="1">
    <source>
        <dbReference type="ARBA" id="ARBA00022737"/>
    </source>
</evidence>